<dbReference type="Proteomes" id="UP000248640">
    <property type="component" value="Chromosome 1"/>
</dbReference>
<dbReference type="AlphaFoldDB" id="A0A8B4I0T7"/>
<proteinExistence type="predicted"/>
<feature type="transmembrane region" description="Helical" evidence="1">
    <location>
        <begin position="73"/>
        <end position="96"/>
    </location>
</feature>
<accession>A0A8B4I0T7</accession>
<gene>
    <name evidence="2" type="ORF">NCTC10038_00318</name>
</gene>
<name>A0A8B4I0T7_PSEFL</name>
<keyword evidence="1" id="KW-0472">Membrane</keyword>
<dbReference type="EMBL" id="LS483372">
    <property type="protein sequence ID" value="SQF88955.1"/>
    <property type="molecule type" value="Genomic_DNA"/>
</dbReference>
<evidence type="ECO:0000313" key="2">
    <source>
        <dbReference type="EMBL" id="SQF88955.1"/>
    </source>
</evidence>
<sequence>MRYKFCYRLIRAFCHIVSDRLNKTTHRFLVIRRNASVPFHQHFFVLSQLPNWSRSTYACDDVKDVETYSMQGFQIGGIGAPLIALIATLSISSYAADLRHFLLFKAQTTSFFTQAFARTQIWEFSR</sequence>
<protein>
    <submittedName>
        <fullName evidence="2">Uncharacterized protein</fullName>
    </submittedName>
</protein>
<keyword evidence="1" id="KW-1133">Transmembrane helix</keyword>
<keyword evidence="1" id="KW-0812">Transmembrane</keyword>
<evidence type="ECO:0000256" key="1">
    <source>
        <dbReference type="SAM" id="Phobius"/>
    </source>
</evidence>
<reference evidence="2 3" key="1">
    <citation type="submission" date="2018-06" db="EMBL/GenBank/DDBJ databases">
        <authorList>
            <consortium name="Pathogen Informatics"/>
            <person name="Doyle S."/>
        </authorList>
    </citation>
    <scope>NUCLEOTIDE SEQUENCE [LARGE SCALE GENOMIC DNA]</scope>
    <source>
        <strain evidence="2 3">NCTC10038</strain>
    </source>
</reference>
<organism evidence="2 3">
    <name type="scientific">Pseudomonas fluorescens</name>
    <dbReference type="NCBI Taxonomy" id="294"/>
    <lineage>
        <taxon>Bacteria</taxon>
        <taxon>Pseudomonadati</taxon>
        <taxon>Pseudomonadota</taxon>
        <taxon>Gammaproteobacteria</taxon>
        <taxon>Pseudomonadales</taxon>
        <taxon>Pseudomonadaceae</taxon>
        <taxon>Pseudomonas</taxon>
    </lineage>
</organism>
<evidence type="ECO:0000313" key="3">
    <source>
        <dbReference type="Proteomes" id="UP000248640"/>
    </source>
</evidence>